<comment type="caution">
    <text evidence="2">The sequence shown here is derived from an EMBL/GenBank/DDBJ whole genome shotgun (WGS) entry which is preliminary data.</text>
</comment>
<evidence type="ECO:0000313" key="2">
    <source>
        <dbReference type="EMBL" id="CDO04286.1"/>
    </source>
</evidence>
<proteinExistence type="predicted"/>
<protein>
    <submittedName>
        <fullName evidence="2">Transcriptional regulator, y4mF family</fullName>
    </submittedName>
</protein>
<dbReference type="CDD" id="cd00093">
    <property type="entry name" value="HTH_XRE"/>
    <property type="match status" value="1"/>
</dbReference>
<dbReference type="InterPro" id="IPR010982">
    <property type="entry name" value="Lambda_DNA-bd_dom_sf"/>
</dbReference>
<reference evidence="2" key="1">
    <citation type="submission" date="2014-03" db="EMBL/GenBank/DDBJ databases">
        <title>Draft genome sequencing of Oceanobacillus picturae strain S1 isolated from human gut.</title>
        <authorList>
            <person name="Croce O."/>
            <person name="Lagier J.C."/>
            <person name="Raoult D."/>
        </authorList>
    </citation>
    <scope>NUCLEOTIDE SEQUENCE [LARGE SCALE GENOMIC DNA]</scope>
    <source>
        <strain evidence="2">S1</strain>
    </source>
</reference>
<dbReference type="RefSeq" id="WP_036577306.1">
    <property type="nucleotide sequence ID" value="NZ_CABLBW010000002.1"/>
</dbReference>
<gene>
    <name evidence="2" type="ORF">BN988_02840</name>
</gene>
<dbReference type="EMBL" id="CCAX010000002">
    <property type="protein sequence ID" value="CDO04286.1"/>
    <property type="molecule type" value="Genomic_DNA"/>
</dbReference>
<evidence type="ECO:0000313" key="3">
    <source>
        <dbReference type="Proteomes" id="UP000028863"/>
    </source>
</evidence>
<dbReference type="InterPro" id="IPR001387">
    <property type="entry name" value="Cro/C1-type_HTH"/>
</dbReference>
<dbReference type="SUPFAM" id="SSF47413">
    <property type="entry name" value="lambda repressor-like DNA-binding domains"/>
    <property type="match status" value="1"/>
</dbReference>
<dbReference type="Pfam" id="PF13560">
    <property type="entry name" value="HTH_31"/>
    <property type="match status" value="1"/>
</dbReference>
<organism evidence="2 3">
    <name type="scientific">Oceanobacillus picturae</name>
    <dbReference type="NCBI Taxonomy" id="171693"/>
    <lineage>
        <taxon>Bacteria</taxon>
        <taxon>Bacillati</taxon>
        <taxon>Bacillota</taxon>
        <taxon>Bacilli</taxon>
        <taxon>Bacillales</taxon>
        <taxon>Bacillaceae</taxon>
        <taxon>Oceanobacillus</taxon>
    </lineage>
</organism>
<dbReference type="Gene3D" id="1.10.260.40">
    <property type="entry name" value="lambda repressor-like DNA-binding domains"/>
    <property type="match status" value="1"/>
</dbReference>
<reference evidence="2" key="2">
    <citation type="submission" date="2014-03" db="EMBL/GenBank/DDBJ databases">
        <authorList>
            <person name="Urmite Genomes"/>
        </authorList>
    </citation>
    <scope>NUCLEOTIDE SEQUENCE</scope>
    <source>
        <strain evidence="2">S1</strain>
    </source>
</reference>
<dbReference type="AlphaFoldDB" id="W9ANS4"/>
<accession>W9ANS4</accession>
<evidence type="ECO:0000259" key="1">
    <source>
        <dbReference type="PROSITE" id="PS50943"/>
    </source>
</evidence>
<dbReference type="PROSITE" id="PS50943">
    <property type="entry name" value="HTH_CROC1"/>
    <property type="match status" value="1"/>
</dbReference>
<dbReference type="GO" id="GO:0003677">
    <property type="term" value="F:DNA binding"/>
    <property type="evidence" value="ECO:0007669"/>
    <property type="project" value="InterPro"/>
</dbReference>
<feature type="domain" description="HTH cro/C1-type" evidence="1">
    <location>
        <begin position="22"/>
        <end position="60"/>
    </location>
</feature>
<dbReference type="SMART" id="SM00530">
    <property type="entry name" value="HTH_XRE"/>
    <property type="match status" value="1"/>
</dbReference>
<name>W9ANS4_9BACI</name>
<keyword evidence="3" id="KW-1185">Reference proteome</keyword>
<sequence>MNNDGRKHELVNQAIEDFGGLLQDYRRKYFLTLEDMASLVGCSASYIHRIEHGKRNPEIDFRIKVLTMGMNWSTERVYLFLEEVIYREQKRKAE</sequence>
<dbReference type="Proteomes" id="UP000028863">
    <property type="component" value="Unassembled WGS sequence"/>
</dbReference>